<reference evidence="6" key="2">
    <citation type="submission" date="2025-08" db="UniProtKB">
        <authorList>
            <consortium name="Ensembl"/>
        </authorList>
    </citation>
    <scope>IDENTIFICATION</scope>
</reference>
<evidence type="ECO:0008006" key="8">
    <source>
        <dbReference type="Google" id="ProtNLM"/>
    </source>
</evidence>
<dbReference type="GeneTree" id="ENSGT00940000171636"/>
<feature type="transmembrane region" description="Helical" evidence="5">
    <location>
        <begin position="35"/>
        <end position="57"/>
    </location>
</feature>
<keyword evidence="4 5" id="KW-0472">Membrane</keyword>
<sequence length="102" mass="11649">MASSGKDFGQELSDQIHDVLTRLESKQMFQTAWDIAAFVIFFSFIGVVLFMALIVLIRCFCCCCDCDSYEVVNIFWYYIPTPRARILNLGWGWVGPGAHLKI</sequence>
<dbReference type="AlphaFoldDB" id="A0A670JWT7"/>
<dbReference type="InterPro" id="IPR031671">
    <property type="entry name" value="SMIM5/18/22"/>
</dbReference>
<dbReference type="PANTHER" id="PTHR36982">
    <property type="entry name" value="CLCA DOMAIN-CONTAINING PROTEIN"/>
    <property type="match status" value="1"/>
</dbReference>
<evidence type="ECO:0000256" key="1">
    <source>
        <dbReference type="ARBA" id="ARBA00004167"/>
    </source>
</evidence>
<keyword evidence="3 5" id="KW-1133">Transmembrane helix</keyword>
<protein>
    <recommendedName>
        <fullName evidence="8">Small integral membrane protein 22</fullName>
    </recommendedName>
</protein>
<name>A0A670JWT7_PODMU</name>
<keyword evidence="2 5" id="KW-0812">Transmembrane</keyword>
<dbReference type="OMA" id="WSHAHLL"/>
<evidence type="ECO:0000313" key="7">
    <source>
        <dbReference type="Proteomes" id="UP000472272"/>
    </source>
</evidence>
<dbReference type="Ensembl" id="ENSPMRT00000031556.1">
    <property type="protein sequence ID" value="ENSPMRP00000029753.1"/>
    <property type="gene ID" value="ENSPMRG00000019241.1"/>
</dbReference>
<dbReference type="Pfam" id="PF15831">
    <property type="entry name" value="SMIM5_18_22"/>
    <property type="match status" value="1"/>
</dbReference>
<dbReference type="CDD" id="cd20255">
    <property type="entry name" value="CASIMO1_SMIM22"/>
    <property type="match status" value="1"/>
</dbReference>
<dbReference type="InterPro" id="IPR053081">
    <property type="entry name" value="SIM_Modulators"/>
</dbReference>
<evidence type="ECO:0000256" key="2">
    <source>
        <dbReference type="ARBA" id="ARBA00022692"/>
    </source>
</evidence>
<comment type="subcellular location">
    <subcellularLocation>
        <location evidence="1">Membrane</location>
        <topology evidence="1">Single-pass membrane protein</topology>
    </subcellularLocation>
</comment>
<dbReference type="PANTHER" id="PTHR36982:SF3">
    <property type="entry name" value="SMALL INTEGRAL MEMBRANE PROTEIN 22"/>
    <property type="match status" value="1"/>
</dbReference>
<evidence type="ECO:0000256" key="3">
    <source>
        <dbReference type="ARBA" id="ARBA00022989"/>
    </source>
</evidence>
<dbReference type="GO" id="GO:0016020">
    <property type="term" value="C:membrane"/>
    <property type="evidence" value="ECO:0007669"/>
    <property type="project" value="UniProtKB-SubCell"/>
</dbReference>
<dbReference type="GO" id="GO:0042127">
    <property type="term" value="P:regulation of cell population proliferation"/>
    <property type="evidence" value="ECO:0007669"/>
    <property type="project" value="TreeGrafter"/>
</dbReference>
<keyword evidence="7" id="KW-1185">Reference proteome</keyword>
<accession>A0A670JWT7</accession>
<reference evidence="6" key="3">
    <citation type="submission" date="2025-09" db="UniProtKB">
        <authorList>
            <consortium name="Ensembl"/>
        </authorList>
    </citation>
    <scope>IDENTIFICATION</scope>
</reference>
<dbReference type="Proteomes" id="UP000472272">
    <property type="component" value="Chromosome 14"/>
</dbReference>
<reference evidence="6 7" key="1">
    <citation type="journal article" date="2019" name="Proc. Natl. Acad. Sci. U.S.A.">
        <title>Regulatory changes in pterin and carotenoid genes underlie balanced color polymorphisms in the wall lizard.</title>
        <authorList>
            <person name="Andrade P."/>
            <person name="Pinho C."/>
            <person name="Perez I de Lanuza G."/>
            <person name="Afonso S."/>
            <person name="Brejcha J."/>
            <person name="Rubin C.J."/>
            <person name="Wallerman O."/>
            <person name="Pereira P."/>
            <person name="Sabatino S.J."/>
            <person name="Bellati A."/>
            <person name="Pellitteri-Rosa D."/>
            <person name="Bosakova Z."/>
            <person name="Bunikis I."/>
            <person name="Carretero M.A."/>
            <person name="Feiner N."/>
            <person name="Marsik P."/>
            <person name="Pauperio F."/>
            <person name="Salvi D."/>
            <person name="Soler L."/>
            <person name="While G.M."/>
            <person name="Uller T."/>
            <person name="Font E."/>
            <person name="Andersson L."/>
            <person name="Carneiro M."/>
        </authorList>
    </citation>
    <scope>NUCLEOTIDE SEQUENCE</scope>
</reference>
<evidence type="ECO:0000313" key="6">
    <source>
        <dbReference type="Ensembl" id="ENSPMRP00000029753.1"/>
    </source>
</evidence>
<proteinExistence type="predicted"/>
<organism evidence="6 7">
    <name type="scientific">Podarcis muralis</name>
    <name type="common">Wall lizard</name>
    <name type="synonym">Lacerta muralis</name>
    <dbReference type="NCBI Taxonomy" id="64176"/>
    <lineage>
        <taxon>Eukaryota</taxon>
        <taxon>Metazoa</taxon>
        <taxon>Chordata</taxon>
        <taxon>Craniata</taxon>
        <taxon>Vertebrata</taxon>
        <taxon>Euteleostomi</taxon>
        <taxon>Lepidosauria</taxon>
        <taxon>Squamata</taxon>
        <taxon>Bifurcata</taxon>
        <taxon>Unidentata</taxon>
        <taxon>Episquamata</taxon>
        <taxon>Laterata</taxon>
        <taxon>Lacertibaenia</taxon>
        <taxon>Lacertidae</taxon>
        <taxon>Podarcis</taxon>
    </lineage>
</organism>
<evidence type="ECO:0000256" key="4">
    <source>
        <dbReference type="ARBA" id="ARBA00023136"/>
    </source>
</evidence>
<evidence type="ECO:0000256" key="5">
    <source>
        <dbReference type="SAM" id="Phobius"/>
    </source>
</evidence>